<dbReference type="InterPro" id="IPR001647">
    <property type="entry name" value="HTH_TetR"/>
</dbReference>
<keyword evidence="2 4" id="KW-0238">DNA-binding</keyword>
<dbReference type="OrthoDB" id="7505659at2"/>
<dbReference type="Gene3D" id="1.10.357.10">
    <property type="entry name" value="Tetracycline Repressor, domain 2"/>
    <property type="match status" value="1"/>
</dbReference>
<dbReference type="InterPro" id="IPR009057">
    <property type="entry name" value="Homeodomain-like_sf"/>
</dbReference>
<organism evidence="7 8">
    <name type="scientific">Pseudofrankia asymbiotica</name>
    <dbReference type="NCBI Taxonomy" id="1834516"/>
    <lineage>
        <taxon>Bacteria</taxon>
        <taxon>Bacillati</taxon>
        <taxon>Actinomycetota</taxon>
        <taxon>Actinomycetes</taxon>
        <taxon>Frankiales</taxon>
        <taxon>Frankiaceae</taxon>
        <taxon>Pseudofrankia</taxon>
    </lineage>
</organism>
<accession>A0A1V2I3X9</accession>
<evidence type="ECO:0000313" key="8">
    <source>
        <dbReference type="Proteomes" id="UP000188929"/>
    </source>
</evidence>
<evidence type="ECO:0000256" key="4">
    <source>
        <dbReference type="PROSITE-ProRule" id="PRU00335"/>
    </source>
</evidence>
<dbReference type="SUPFAM" id="SSF46689">
    <property type="entry name" value="Homeodomain-like"/>
    <property type="match status" value="1"/>
</dbReference>
<dbReference type="AlphaFoldDB" id="A0A1V2I3X9"/>
<keyword evidence="3" id="KW-0804">Transcription</keyword>
<dbReference type="PRINTS" id="PR00455">
    <property type="entry name" value="HTHTETR"/>
</dbReference>
<feature type="DNA-binding region" description="H-T-H motif" evidence="4">
    <location>
        <begin position="39"/>
        <end position="58"/>
    </location>
</feature>
<comment type="caution">
    <text evidence="7">The sequence shown here is derived from an EMBL/GenBank/DDBJ whole genome shotgun (WGS) entry which is preliminary data.</text>
</comment>
<dbReference type="Pfam" id="PF00440">
    <property type="entry name" value="TetR_N"/>
    <property type="match status" value="1"/>
</dbReference>
<evidence type="ECO:0000259" key="5">
    <source>
        <dbReference type="PROSITE" id="PS50977"/>
    </source>
</evidence>
<dbReference type="PROSITE" id="PS50977">
    <property type="entry name" value="HTH_TETR_2"/>
    <property type="match status" value="1"/>
</dbReference>
<dbReference type="InterPro" id="IPR050109">
    <property type="entry name" value="HTH-type_TetR-like_transc_reg"/>
</dbReference>
<evidence type="ECO:0000256" key="1">
    <source>
        <dbReference type="ARBA" id="ARBA00023015"/>
    </source>
</evidence>
<protein>
    <submittedName>
        <fullName evidence="7">TetR family transcriptional regulator</fullName>
    </submittedName>
</protein>
<dbReference type="EMBL" id="MOMC01000078">
    <property type="protein sequence ID" value="ONH23885.1"/>
    <property type="molecule type" value="Genomic_DNA"/>
</dbReference>
<reference evidence="8" key="1">
    <citation type="submission" date="2016-10" db="EMBL/GenBank/DDBJ databases">
        <title>Frankia sp. NRRL B-16386 Genome sequencing.</title>
        <authorList>
            <person name="Ghodhbane-Gtari F."/>
            <person name="Swanson E."/>
            <person name="Gueddou A."/>
            <person name="Hezbri K."/>
            <person name="Ktari K."/>
            <person name="Nouioui I."/>
            <person name="Morris K."/>
            <person name="Simpson S."/>
            <person name="Abebe-Akele F."/>
            <person name="Thomas K."/>
            <person name="Gtari M."/>
            <person name="Tisa L.S."/>
        </authorList>
    </citation>
    <scope>NUCLEOTIDE SEQUENCE [LARGE SCALE GENOMIC DNA]</scope>
    <source>
        <strain evidence="8">NRRL B-16386</strain>
    </source>
</reference>
<name>A0A1V2I3X9_9ACTN</name>
<dbReference type="Proteomes" id="UP000188929">
    <property type="component" value="Unassembled WGS sequence"/>
</dbReference>
<evidence type="ECO:0000313" key="7">
    <source>
        <dbReference type="EMBL" id="ONH23885.1"/>
    </source>
</evidence>
<sequence>MASTAGRGRGRYARTAARRQEIAQAVLDLVVEKGHAKVTTAEVGTRAGTSEATVLYHFPTKDHLLVAALERDDQLLRAQAERDGVALADGLRGLDLDALGDFARTAVRREPLLRLYVAVLGLAAIPGHPAEEYISRQYRLAVEGYACLVAERQRDGQAHPGLDPTEVARQFIGAWDGLKLQWLQSPDFDIGDALVGAFRRLSGQNWMEAARTLLESPASI</sequence>
<dbReference type="EMBL" id="MOMC01000156">
    <property type="protein sequence ID" value="ONH21752.1"/>
    <property type="molecule type" value="Genomic_DNA"/>
</dbReference>
<dbReference type="PANTHER" id="PTHR30055">
    <property type="entry name" value="HTH-TYPE TRANSCRIPTIONAL REGULATOR RUTR"/>
    <property type="match status" value="1"/>
</dbReference>
<dbReference type="RefSeq" id="WP_076821131.1">
    <property type="nucleotide sequence ID" value="NZ_MOMC01000078.1"/>
</dbReference>
<keyword evidence="8" id="KW-1185">Reference proteome</keyword>
<gene>
    <name evidence="7" type="ORF">BL253_31650</name>
    <name evidence="6" type="ORF">BL253_38040</name>
</gene>
<keyword evidence="1" id="KW-0805">Transcription regulation</keyword>
<dbReference type="PANTHER" id="PTHR30055:SF234">
    <property type="entry name" value="HTH-TYPE TRANSCRIPTIONAL REGULATOR BETI"/>
    <property type="match status" value="1"/>
</dbReference>
<dbReference type="InterPro" id="IPR036271">
    <property type="entry name" value="Tet_transcr_reg_TetR-rel_C_sf"/>
</dbReference>
<reference evidence="7" key="2">
    <citation type="journal article" date="2017" name="Genome Announc.">
        <title>Permanent Draft Genome Sequences of Three Frankia sp. Strains That Are Atypical, Noninfective, Ineffective Isolates.</title>
        <authorList>
            <person name="Gueddou A."/>
            <person name="Swanson E."/>
            <person name="Ktari A."/>
            <person name="Nouioui I."/>
            <person name="Hezbri K."/>
            <person name="Ghodhbane-Gtari F."/>
            <person name="Simpson S."/>
            <person name="Morris K."/>
            <person name="Thomas W.K."/>
            <person name="Sen A."/>
            <person name="Gtari M."/>
            <person name="Tisa L.S."/>
        </authorList>
    </citation>
    <scope>NUCLEOTIDE SEQUENCE</scope>
    <source>
        <strain evidence="7">NRRL B-16386</strain>
    </source>
</reference>
<dbReference type="SUPFAM" id="SSF48498">
    <property type="entry name" value="Tetracyclin repressor-like, C-terminal domain"/>
    <property type="match status" value="1"/>
</dbReference>
<evidence type="ECO:0000256" key="3">
    <source>
        <dbReference type="ARBA" id="ARBA00023163"/>
    </source>
</evidence>
<dbReference type="GO" id="GO:0003700">
    <property type="term" value="F:DNA-binding transcription factor activity"/>
    <property type="evidence" value="ECO:0007669"/>
    <property type="project" value="TreeGrafter"/>
</dbReference>
<proteinExistence type="predicted"/>
<evidence type="ECO:0000256" key="2">
    <source>
        <dbReference type="ARBA" id="ARBA00023125"/>
    </source>
</evidence>
<feature type="domain" description="HTH tetR-type" evidence="5">
    <location>
        <begin position="16"/>
        <end position="76"/>
    </location>
</feature>
<dbReference type="GO" id="GO:0000976">
    <property type="term" value="F:transcription cis-regulatory region binding"/>
    <property type="evidence" value="ECO:0007669"/>
    <property type="project" value="TreeGrafter"/>
</dbReference>
<evidence type="ECO:0000313" key="6">
    <source>
        <dbReference type="EMBL" id="ONH21752.1"/>
    </source>
</evidence>